<dbReference type="CDD" id="cd17574">
    <property type="entry name" value="REC_OmpR"/>
    <property type="match status" value="1"/>
</dbReference>
<comment type="catalytic activity">
    <reaction evidence="1">
        <text>ATP + protein L-histidine = ADP + protein N-phospho-L-histidine.</text>
        <dbReference type="EC" id="2.7.13.3"/>
    </reaction>
</comment>
<dbReference type="PANTHER" id="PTHR43047">
    <property type="entry name" value="TWO-COMPONENT HISTIDINE PROTEIN KINASE"/>
    <property type="match status" value="1"/>
</dbReference>
<reference evidence="13 14" key="1">
    <citation type="submission" date="2020-04" db="EMBL/GenBank/DDBJ databases">
        <title>Genome sequencing of novel species.</title>
        <authorList>
            <person name="Heo J."/>
            <person name="Kim S.-J."/>
            <person name="Kim J.-S."/>
            <person name="Hong S.-B."/>
            <person name="Kwon S.-W."/>
        </authorList>
    </citation>
    <scope>NUCLEOTIDE SEQUENCE [LARGE SCALE GENOMIC DNA]</scope>
    <source>
        <strain evidence="13 14">MFER-1</strain>
    </source>
</reference>
<dbReference type="InterPro" id="IPR004358">
    <property type="entry name" value="Sig_transdc_His_kin-like_C"/>
</dbReference>
<dbReference type="Pfam" id="PF07695">
    <property type="entry name" value="7TMR-DISM_7TM"/>
    <property type="match status" value="1"/>
</dbReference>
<protein>
    <recommendedName>
        <fullName evidence="2">histidine kinase</fullName>
        <ecNumber evidence="2">2.7.13.3</ecNumber>
    </recommendedName>
</protein>
<feature type="modified residue" description="4-aspartylphosphate" evidence="9">
    <location>
        <position position="745"/>
    </location>
</feature>
<dbReference type="Gene3D" id="3.30.565.10">
    <property type="entry name" value="Histidine kinase-like ATPase, C-terminal domain"/>
    <property type="match status" value="2"/>
</dbReference>
<dbReference type="PRINTS" id="PR00344">
    <property type="entry name" value="BCTRLSENSOR"/>
</dbReference>
<dbReference type="Proteomes" id="UP000502248">
    <property type="component" value="Chromosome"/>
</dbReference>
<feature type="transmembrane region" description="Helical" evidence="10">
    <location>
        <begin position="355"/>
        <end position="376"/>
    </location>
</feature>
<evidence type="ECO:0000256" key="9">
    <source>
        <dbReference type="PROSITE-ProRule" id="PRU00169"/>
    </source>
</evidence>
<dbReference type="Gene3D" id="3.40.50.2300">
    <property type="match status" value="1"/>
</dbReference>
<feature type="domain" description="Histidine kinase" evidence="11">
    <location>
        <begin position="923"/>
        <end position="1022"/>
    </location>
</feature>
<feature type="transmembrane region" description="Helical" evidence="10">
    <location>
        <begin position="204"/>
        <end position="225"/>
    </location>
</feature>
<dbReference type="EC" id="2.7.13.3" evidence="2"/>
<feature type="transmembrane region" description="Helical" evidence="10">
    <location>
        <begin position="269"/>
        <end position="288"/>
    </location>
</feature>
<dbReference type="InterPro" id="IPR011623">
    <property type="entry name" value="7TMR_DISM_rcpt_extracell_dom1"/>
</dbReference>
<feature type="transmembrane region" description="Helical" evidence="10">
    <location>
        <begin position="325"/>
        <end position="343"/>
    </location>
</feature>
<evidence type="ECO:0000256" key="6">
    <source>
        <dbReference type="ARBA" id="ARBA00022777"/>
    </source>
</evidence>
<evidence type="ECO:0000259" key="12">
    <source>
        <dbReference type="PROSITE" id="PS50110"/>
    </source>
</evidence>
<keyword evidence="8" id="KW-0902">Two-component regulatory system</keyword>
<dbReference type="PANTHER" id="PTHR43047:SF72">
    <property type="entry name" value="OSMOSENSING HISTIDINE PROTEIN KINASE SLN1"/>
    <property type="match status" value="1"/>
</dbReference>
<evidence type="ECO:0000259" key="11">
    <source>
        <dbReference type="PROSITE" id="PS50109"/>
    </source>
</evidence>
<dbReference type="Pfam" id="PF00072">
    <property type="entry name" value="Response_reg"/>
    <property type="match status" value="1"/>
</dbReference>
<accession>A0A7Z2ZN66</accession>
<evidence type="ECO:0000256" key="1">
    <source>
        <dbReference type="ARBA" id="ARBA00000085"/>
    </source>
</evidence>
<evidence type="ECO:0000256" key="8">
    <source>
        <dbReference type="ARBA" id="ARBA00023012"/>
    </source>
</evidence>
<evidence type="ECO:0000256" key="10">
    <source>
        <dbReference type="SAM" id="Phobius"/>
    </source>
</evidence>
<dbReference type="SUPFAM" id="SSF52172">
    <property type="entry name" value="CheY-like"/>
    <property type="match status" value="1"/>
</dbReference>
<dbReference type="SMART" id="SM00387">
    <property type="entry name" value="HATPase_c"/>
    <property type="match status" value="2"/>
</dbReference>
<evidence type="ECO:0000313" key="14">
    <source>
        <dbReference type="Proteomes" id="UP000502248"/>
    </source>
</evidence>
<dbReference type="InterPro" id="IPR001789">
    <property type="entry name" value="Sig_transdc_resp-reg_receiver"/>
</dbReference>
<evidence type="ECO:0000256" key="2">
    <source>
        <dbReference type="ARBA" id="ARBA00012438"/>
    </source>
</evidence>
<name>A0A7Z2ZN66_9BACL</name>
<evidence type="ECO:0000256" key="7">
    <source>
        <dbReference type="ARBA" id="ARBA00022840"/>
    </source>
</evidence>
<dbReference type="PROSITE" id="PS50109">
    <property type="entry name" value="HIS_KIN"/>
    <property type="match status" value="2"/>
</dbReference>
<gene>
    <name evidence="13" type="ORF">HH215_23030</name>
</gene>
<dbReference type="EMBL" id="CP051680">
    <property type="protein sequence ID" value="QJD85774.1"/>
    <property type="molecule type" value="Genomic_DNA"/>
</dbReference>
<evidence type="ECO:0000256" key="3">
    <source>
        <dbReference type="ARBA" id="ARBA00022553"/>
    </source>
</evidence>
<proteinExistence type="predicted"/>
<dbReference type="CDD" id="cd00082">
    <property type="entry name" value="HisKA"/>
    <property type="match status" value="1"/>
</dbReference>
<dbReference type="CDD" id="cd16922">
    <property type="entry name" value="HATPase_EvgS-ArcB-TorS-like"/>
    <property type="match status" value="1"/>
</dbReference>
<keyword evidence="10" id="KW-1133">Transmembrane helix</keyword>
<dbReference type="KEGG" id="cheb:HH215_23030"/>
<dbReference type="GO" id="GO:0005886">
    <property type="term" value="C:plasma membrane"/>
    <property type="evidence" value="ECO:0007669"/>
    <property type="project" value="TreeGrafter"/>
</dbReference>
<keyword evidence="10" id="KW-0812">Transmembrane</keyword>
<dbReference type="AlphaFoldDB" id="A0A7Z2ZN66"/>
<dbReference type="SMART" id="SM00388">
    <property type="entry name" value="HisKA"/>
    <property type="match status" value="1"/>
</dbReference>
<dbReference type="RefSeq" id="WP_169282033.1">
    <property type="nucleotide sequence ID" value="NZ_CP051680.1"/>
</dbReference>
<dbReference type="InterPro" id="IPR003661">
    <property type="entry name" value="HisK_dim/P_dom"/>
</dbReference>
<dbReference type="SMART" id="SM00448">
    <property type="entry name" value="REC"/>
    <property type="match status" value="1"/>
</dbReference>
<feature type="transmembrane region" description="Helical" evidence="10">
    <location>
        <begin position="7"/>
        <end position="28"/>
    </location>
</feature>
<dbReference type="SUPFAM" id="SSF55874">
    <property type="entry name" value="ATPase domain of HSP90 chaperone/DNA topoisomerase II/histidine kinase"/>
    <property type="match status" value="2"/>
</dbReference>
<keyword evidence="4" id="KW-0808">Transferase</keyword>
<dbReference type="Gene3D" id="1.10.287.130">
    <property type="match status" value="1"/>
</dbReference>
<evidence type="ECO:0000256" key="5">
    <source>
        <dbReference type="ARBA" id="ARBA00022741"/>
    </source>
</evidence>
<keyword evidence="7" id="KW-0067">ATP-binding</keyword>
<dbReference type="Pfam" id="PF00512">
    <property type="entry name" value="HisKA"/>
    <property type="match status" value="1"/>
</dbReference>
<dbReference type="InterPro" id="IPR005467">
    <property type="entry name" value="His_kinase_dom"/>
</dbReference>
<evidence type="ECO:0000313" key="13">
    <source>
        <dbReference type="EMBL" id="QJD85774.1"/>
    </source>
</evidence>
<dbReference type="PROSITE" id="PS50110">
    <property type="entry name" value="RESPONSE_REGULATORY"/>
    <property type="match status" value="1"/>
</dbReference>
<dbReference type="Pfam" id="PF06580">
    <property type="entry name" value="His_kinase"/>
    <property type="match status" value="1"/>
</dbReference>
<dbReference type="InterPro" id="IPR008979">
    <property type="entry name" value="Galactose-bd-like_sf"/>
</dbReference>
<feature type="domain" description="Response regulatory" evidence="12">
    <location>
        <begin position="696"/>
        <end position="812"/>
    </location>
</feature>
<feature type="domain" description="Histidine kinase" evidence="11">
    <location>
        <begin position="429"/>
        <end position="648"/>
    </location>
</feature>
<dbReference type="SUPFAM" id="SSF49785">
    <property type="entry name" value="Galactose-binding domain-like"/>
    <property type="match status" value="1"/>
</dbReference>
<dbReference type="InterPro" id="IPR036097">
    <property type="entry name" value="HisK_dim/P_sf"/>
</dbReference>
<dbReference type="InterPro" id="IPR010559">
    <property type="entry name" value="Sig_transdc_His_kin_internal"/>
</dbReference>
<keyword evidence="5" id="KW-0547">Nucleotide-binding</keyword>
<dbReference type="GO" id="GO:0009927">
    <property type="term" value="F:histidine phosphotransfer kinase activity"/>
    <property type="evidence" value="ECO:0007669"/>
    <property type="project" value="TreeGrafter"/>
</dbReference>
<dbReference type="SUPFAM" id="SSF47384">
    <property type="entry name" value="Homodimeric domain of signal transducing histidine kinase"/>
    <property type="match status" value="1"/>
</dbReference>
<dbReference type="Gene3D" id="2.60.120.260">
    <property type="entry name" value="Galactose-binding domain-like"/>
    <property type="match status" value="1"/>
</dbReference>
<dbReference type="GO" id="GO:0005524">
    <property type="term" value="F:ATP binding"/>
    <property type="evidence" value="ECO:0007669"/>
    <property type="project" value="UniProtKB-KW"/>
</dbReference>
<organism evidence="13 14">
    <name type="scientific">Cohnella herbarum</name>
    <dbReference type="NCBI Taxonomy" id="2728023"/>
    <lineage>
        <taxon>Bacteria</taxon>
        <taxon>Bacillati</taxon>
        <taxon>Bacillota</taxon>
        <taxon>Bacilli</taxon>
        <taxon>Bacillales</taxon>
        <taxon>Paenibacillaceae</taxon>
        <taxon>Cohnella</taxon>
    </lineage>
</organism>
<dbReference type="InterPro" id="IPR003594">
    <property type="entry name" value="HATPase_dom"/>
</dbReference>
<keyword evidence="3 9" id="KW-0597">Phosphoprotein</keyword>
<keyword evidence="6" id="KW-0418">Kinase</keyword>
<sequence length="1023" mass="115218">MLTSRRVVLILISFLLVLLGVRLVWIFYLTPQNIAQTVQGVADLRDRELDSEGLISLRGEWEFYQNQLIMDNNGALPSPTERTMLQVPGKWNGPPFGYGSYRLRVLVNGDAEQIYGIKVPMIPSSSELFVNGKMLGRSGETGESADDYTARNVPYTAIFASDREEIEIVVQVANFDDRLGGGIFGPIVFGDGISISQNAQMSSWLQISLCLILLVHAAYSVILYFMGVRQRGLLYFFGLVVCAMISTLIDDSQLLLVWFPIDNDWSYRIFYIVYLGIAGFLMQFMSYLMPGSGRKRGLRAYTTVCVAYSLAALFLPVNWLTRMDALHTIIIMIPYLVISVLAFRSVTKGNKDTIFILMGVSAVTFNIIWGLIRASFWQEMGFYPMDMIAAFVAFASYWFKRYLRTSEQTVKHAMKMMEEDRLKDQFLARTSHELRNPLHAMLNIGHSLLRGNGNYDETANRENMELLVSVGKRMSLLLNDLLDLARLKENRINLQLRAVNVQGVVSGVLDMVRFMTEGKPIQLINRVPDDFPPVVADENRLVQILFNLLHNAAKFTNEGYIAVDASFRNGQAYVAVSDTGIGMNEDTKQVLFEPYEQGRGPIQAGDVSGLGLGLSICKQLVELHRGTISVTSSPNEGSEFTFTLPISDEDVPQDEVTREEVPAKALVMPDVMKETAAALLASGPELYKRDPADIANILVVDDDPVNLRVLEEVLAMESYEITKAKNGNEAIAILATKEWDLVIADVMMPRMSGFELSRAIRERYKIAELPILLLTARGQPEDIEAGFQAGANDYLVKPVDAMELKSRVRALTDGKKSFRERLRMEAAWLQAQIQPHFLFNTLTSIAALSELDTVRMRTLVEVFGNYLRASFDPRNLERIVPLRHELDLVRSYLYIEKERFENRLQVEWDVDESIHLTVPPLSIQPLVENAVRHGIMKRVGGGKIRIRIVEYEDCAEVRIEDDGVGMDESTRRRLLDDHGGQDRGIGLRNTNRRLKQLYGQGLRIISSPGSGTTIIFMVKKAKF</sequence>
<keyword evidence="10" id="KW-0472">Membrane</keyword>
<evidence type="ECO:0000256" key="4">
    <source>
        <dbReference type="ARBA" id="ARBA00022679"/>
    </source>
</evidence>
<keyword evidence="14" id="KW-1185">Reference proteome</keyword>
<dbReference type="InterPro" id="IPR036890">
    <property type="entry name" value="HATPase_C_sf"/>
</dbReference>
<feature type="transmembrane region" description="Helical" evidence="10">
    <location>
        <begin position="300"/>
        <end position="319"/>
    </location>
</feature>
<feature type="transmembrane region" description="Helical" evidence="10">
    <location>
        <begin position="232"/>
        <end position="249"/>
    </location>
</feature>
<dbReference type="Pfam" id="PF02518">
    <property type="entry name" value="HATPase_c"/>
    <property type="match status" value="2"/>
</dbReference>
<dbReference type="GO" id="GO:0000155">
    <property type="term" value="F:phosphorelay sensor kinase activity"/>
    <property type="evidence" value="ECO:0007669"/>
    <property type="project" value="InterPro"/>
</dbReference>
<dbReference type="InterPro" id="IPR011006">
    <property type="entry name" value="CheY-like_superfamily"/>
</dbReference>